<evidence type="ECO:0000256" key="3">
    <source>
        <dbReference type="SAM" id="SignalP"/>
    </source>
</evidence>
<dbReference type="CDD" id="cd00190">
    <property type="entry name" value="Tryp_SPc"/>
    <property type="match status" value="1"/>
</dbReference>
<dbReference type="PROSITE" id="PS50240">
    <property type="entry name" value="TRYPSIN_DOM"/>
    <property type="match status" value="1"/>
</dbReference>
<dbReference type="OrthoDB" id="1496095at2"/>
<dbReference type="KEGG" id="smao:CAG99_26700"/>
<dbReference type="FunFam" id="2.40.10.10:FF:000002">
    <property type="entry name" value="Transmembrane protease serine"/>
    <property type="match status" value="1"/>
</dbReference>
<dbReference type="Pfam" id="PF00089">
    <property type="entry name" value="Trypsin"/>
    <property type="match status" value="1"/>
</dbReference>
<comment type="similarity">
    <text evidence="1">Belongs to the peptidase S1 family.</text>
</comment>
<dbReference type="EMBL" id="CP021121">
    <property type="protein sequence ID" value="ARQ71941.1"/>
    <property type="molecule type" value="Genomic_DNA"/>
</dbReference>
<dbReference type="PANTHER" id="PTHR24276">
    <property type="entry name" value="POLYSERASE-RELATED"/>
    <property type="match status" value="1"/>
</dbReference>
<dbReference type="InterPro" id="IPR001314">
    <property type="entry name" value="Peptidase_S1A"/>
</dbReference>
<keyword evidence="6" id="KW-1185">Reference proteome</keyword>
<keyword evidence="3" id="KW-0732">Signal</keyword>
<dbReference type="GO" id="GO:0004252">
    <property type="term" value="F:serine-type endopeptidase activity"/>
    <property type="evidence" value="ECO:0007669"/>
    <property type="project" value="InterPro"/>
</dbReference>
<evidence type="ECO:0000256" key="1">
    <source>
        <dbReference type="ARBA" id="ARBA00007664"/>
    </source>
</evidence>
<dbReference type="InterPro" id="IPR050430">
    <property type="entry name" value="Peptidase_S1"/>
</dbReference>
<dbReference type="Gene3D" id="2.40.10.10">
    <property type="entry name" value="Trypsin-like serine proteases"/>
    <property type="match status" value="1"/>
</dbReference>
<protein>
    <recommendedName>
        <fullName evidence="4">Peptidase S1 domain-containing protein</fullName>
    </recommendedName>
</protein>
<dbReference type="InterPro" id="IPR009003">
    <property type="entry name" value="Peptidase_S1_PA"/>
</dbReference>
<evidence type="ECO:0000313" key="5">
    <source>
        <dbReference type="EMBL" id="ARQ71941.1"/>
    </source>
</evidence>
<feature type="chain" id="PRO_5012167704" description="Peptidase S1 domain-containing protein" evidence="3">
    <location>
        <begin position="32"/>
        <end position="270"/>
    </location>
</feature>
<dbReference type="SMART" id="SM00020">
    <property type="entry name" value="Tryp_SPc"/>
    <property type="match status" value="1"/>
</dbReference>
<dbReference type="AlphaFoldDB" id="A0A1W7D4E3"/>
<gene>
    <name evidence="5" type="ORF">CAG99_26700</name>
</gene>
<sequence length="270" mass="27965">MTARFRRRLKAALALAAATVGILASAPAATADPGSDLSTRIVGGTPATTDDHPYVMQITGTGSVYVPFCGGTLVAPTKVVTAAHCVRDRTPAQINVMGGRTERMGSGTLRAVADIWVHPDDDWTTKVGDIAVLTLAEDMPYATIPFAGPDDAGLYSPGTMAQVFGWGFLSENGRVPSQLMTAEVPVVSDADCEAAYSTYRIQVDGTTMMCAGYPEGGVDACQNDSGGPLVAEGVLIGVVSWGNGCARPGYYGVYSDVLAYTADVAAQLAT</sequence>
<name>A0A1W7D4E3_9ACTN</name>
<dbReference type="InterPro" id="IPR001254">
    <property type="entry name" value="Trypsin_dom"/>
</dbReference>
<dbReference type="PANTHER" id="PTHR24276:SF98">
    <property type="entry name" value="FI18310P1-RELATED"/>
    <property type="match status" value="1"/>
</dbReference>
<proteinExistence type="inferred from homology"/>
<dbReference type="GO" id="GO:0006508">
    <property type="term" value="P:proteolysis"/>
    <property type="evidence" value="ECO:0007669"/>
    <property type="project" value="InterPro"/>
</dbReference>
<feature type="signal peptide" evidence="3">
    <location>
        <begin position="1"/>
        <end position="31"/>
    </location>
</feature>
<dbReference type="InterPro" id="IPR018114">
    <property type="entry name" value="TRYPSIN_HIS"/>
</dbReference>
<dbReference type="SUPFAM" id="SSF50494">
    <property type="entry name" value="Trypsin-like serine proteases"/>
    <property type="match status" value="1"/>
</dbReference>
<dbReference type="FunFam" id="2.40.10.10:FF:000068">
    <property type="entry name" value="transmembrane protease serine 2"/>
    <property type="match status" value="1"/>
</dbReference>
<dbReference type="PRINTS" id="PR00722">
    <property type="entry name" value="CHYMOTRYPSIN"/>
</dbReference>
<dbReference type="InterPro" id="IPR006311">
    <property type="entry name" value="TAT_signal"/>
</dbReference>
<dbReference type="InterPro" id="IPR043504">
    <property type="entry name" value="Peptidase_S1_PA_chymotrypsin"/>
</dbReference>
<keyword evidence="2" id="KW-1015">Disulfide bond</keyword>
<dbReference type="Proteomes" id="UP000194218">
    <property type="component" value="Chromosome"/>
</dbReference>
<accession>A0A1W7D4E3</accession>
<reference evidence="5 6" key="1">
    <citation type="submission" date="2017-05" db="EMBL/GenBank/DDBJ databases">
        <title>Complete genome sequence of Streptomyces sp. SCSIO 03032 revealed the diverse biosynthetic pathways for its bioactive secondary metabolites.</title>
        <authorList>
            <person name="Ma L."/>
            <person name="Zhu Y."/>
            <person name="Zhang W."/>
            <person name="Zhang G."/>
            <person name="Tian X."/>
            <person name="Zhang S."/>
            <person name="Zhang C."/>
        </authorList>
    </citation>
    <scope>NUCLEOTIDE SEQUENCE [LARGE SCALE GENOMIC DNA]</scope>
    <source>
        <strain evidence="5 6">SCSIO 03032</strain>
    </source>
</reference>
<evidence type="ECO:0000256" key="2">
    <source>
        <dbReference type="ARBA" id="ARBA00023157"/>
    </source>
</evidence>
<evidence type="ECO:0000313" key="6">
    <source>
        <dbReference type="Proteomes" id="UP000194218"/>
    </source>
</evidence>
<evidence type="ECO:0000259" key="4">
    <source>
        <dbReference type="PROSITE" id="PS50240"/>
    </source>
</evidence>
<organism evidence="5 6">
    <name type="scientific">Streptomyces marincola</name>
    <dbReference type="NCBI Taxonomy" id="2878388"/>
    <lineage>
        <taxon>Bacteria</taxon>
        <taxon>Bacillati</taxon>
        <taxon>Actinomycetota</taxon>
        <taxon>Actinomycetes</taxon>
        <taxon>Kitasatosporales</taxon>
        <taxon>Streptomycetaceae</taxon>
        <taxon>Streptomyces</taxon>
    </lineage>
</organism>
<dbReference type="RefSeq" id="WP_086161776.1">
    <property type="nucleotide sequence ID" value="NZ_CP021121.1"/>
</dbReference>
<feature type="domain" description="Peptidase S1" evidence="4">
    <location>
        <begin position="41"/>
        <end position="269"/>
    </location>
</feature>
<dbReference type="PROSITE" id="PS00134">
    <property type="entry name" value="TRYPSIN_HIS"/>
    <property type="match status" value="1"/>
</dbReference>
<dbReference type="PROSITE" id="PS51318">
    <property type="entry name" value="TAT"/>
    <property type="match status" value="1"/>
</dbReference>